<evidence type="ECO:0000313" key="1">
    <source>
        <dbReference type="EMBL" id="KAE9291700.1"/>
    </source>
</evidence>
<comment type="caution">
    <text evidence="1">The sequence shown here is derived from an EMBL/GenBank/DDBJ whole genome shotgun (WGS) entry which is preliminary data.</text>
</comment>
<dbReference type="Proteomes" id="UP000486351">
    <property type="component" value="Unassembled WGS sequence"/>
</dbReference>
<reference evidence="1 2" key="1">
    <citation type="submission" date="2018-09" db="EMBL/GenBank/DDBJ databases">
        <title>Genomic investigation of the strawberry pathogen Phytophthora fragariae indicates pathogenicity is determined by transcriptional variation in three key races.</title>
        <authorList>
            <person name="Adams T.M."/>
            <person name="Armitage A.D."/>
            <person name="Sobczyk M.K."/>
            <person name="Bates H.J."/>
            <person name="Dunwell J.M."/>
            <person name="Nellist C.F."/>
            <person name="Harrison R.J."/>
        </authorList>
    </citation>
    <scope>NUCLEOTIDE SEQUENCE [LARGE SCALE GENOMIC DNA]</scope>
    <source>
        <strain evidence="1 2">NOV-77</strain>
    </source>
</reference>
<dbReference type="AlphaFoldDB" id="A0A6G0QKE6"/>
<gene>
    <name evidence="1" type="ORF">PF008_g25266</name>
</gene>
<evidence type="ECO:0008006" key="3">
    <source>
        <dbReference type="Google" id="ProtNLM"/>
    </source>
</evidence>
<name>A0A6G0QKE6_9STRA</name>
<proteinExistence type="predicted"/>
<organism evidence="1 2">
    <name type="scientific">Phytophthora fragariae</name>
    <dbReference type="NCBI Taxonomy" id="53985"/>
    <lineage>
        <taxon>Eukaryota</taxon>
        <taxon>Sar</taxon>
        <taxon>Stramenopiles</taxon>
        <taxon>Oomycota</taxon>
        <taxon>Peronosporomycetes</taxon>
        <taxon>Peronosporales</taxon>
        <taxon>Peronosporaceae</taxon>
        <taxon>Phytophthora</taxon>
    </lineage>
</organism>
<accession>A0A6G0QKE6</accession>
<evidence type="ECO:0000313" key="2">
    <source>
        <dbReference type="Proteomes" id="UP000486351"/>
    </source>
</evidence>
<dbReference type="EMBL" id="QXFY01002842">
    <property type="protein sequence ID" value="KAE9291700.1"/>
    <property type="molecule type" value="Genomic_DNA"/>
</dbReference>
<protein>
    <recommendedName>
        <fullName evidence="3">HAT C-terminal dimerisation domain-containing protein</fullName>
    </recommendedName>
</protein>
<sequence length="65" mass="7307">MVKYDPLLHHANPTSNTCELLFYECKLVLTSLQASTLPANFETMMFLRANADSAPLLSCIEETEE</sequence>